<reference evidence="2 3" key="1">
    <citation type="submission" date="2016-08" db="EMBL/GenBank/DDBJ databases">
        <title>Novel Firmicute Genomes.</title>
        <authorList>
            <person name="Poppleton D.I."/>
            <person name="Gribaldo S."/>
        </authorList>
    </citation>
    <scope>NUCLEOTIDE SEQUENCE [LARGE SCALE GENOMIC DNA]</scope>
    <source>
        <strain evidence="2 3">RAOx-1</strain>
    </source>
</reference>
<evidence type="ECO:0000313" key="3">
    <source>
        <dbReference type="Proteomes" id="UP000284219"/>
    </source>
</evidence>
<dbReference type="Proteomes" id="UP000284219">
    <property type="component" value="Unassembled WGS sequence"/>
</dbReference>
<sequence length="157" mass="17863">MNQQRFLFTKITIFCIYLCAAYWISLHYPPLGMLFYPSLGSFSVILMGQGNYLRELVVIALGATITSAIGSLLYFWYPSIFTMFVTAFTTLWLMQKFSWRAAPILAVALIPFFSHPTTIWVLPLSVLCSVICLLLPLGLVQRLEKRRVADIKRGISQ</sequence>
<protein>
    <recommendedName>
        <fullName evidence="4">HPP family protein</fullName>
    </recommendedName>
</protein>
<organism evidence="2 3">
    <name type="scientific">Ammoniphilus oxalaticus</name>
    <dbReference type="NCBI Taxonomy" id="66863"/>
    <lineage>
        <taxon>Bacteria</taxon>
        <taxon>Bacillati</taxon>
        <taxon>Bacillota</taxon>
        <taxon>Bacilli</taxon>
        <taxon>Bacillales</taxon>
        <taxon>Paenibacillaceae</taxon>
        <taxon>Aneurinibacillus group</taxon>
        <taxon>Ammoniphilus</taxon>
    </lineage>
</organism>
<dbReference type="RefSeq" id="WP_170145194.1">
    <property type="nucleotide sequence ID" value="NZ_MCHY01000001.1"/>
</dbReference>
<feature type="transmembrane region" description="Helical" evidence="1">
    <location>
        <begin position="56"/>
        <end position="77"/>
    </location>
</feature>
<proteinExistence type="predicted"/>
<keyword evidence="1" id="KW-0472">Membrane</keyword>
<feature type="transmembrane region" description="Helical" evidence="1">
    <location>
        <begin position="97"/>
        <end position="114"/>
    </location>
</feature>
<feature type="transmembrane region" description="Helical" evidence="1">
    <location>
        <begin position="120"/>
        <end position="140"/>
    </location>
</feature>
<keyword evidence="1" id="KW-1133">Transmembrane helix</keyword>
<keyword evidence="1" id="KW-0812">Transmembrane</keyword>
<gene>
    <name evidence="2" type="ORF">BEP19_00185</name>
</gene>
<evidence type="ECO:0008006" key="4">
    <source>
        <dbReference type="Google" id="ProtNLM"/>
    </source>
</evidence>
<evidence type="ECO:0000313" key="2">
    <source>
        <dbReference type="EMBL" id="RKD27031.1"/>
    </source>
</evidence>
<keyword evidence="3" id="KW-1185">Reference proteome</keyword>
<evidence type="ECO:0000256" key="1">
    <source>
        <dbReference type="SAM" id="Phobius"/>
    </source>
</evidence>
<feature type="transmembrane region" description="Helical" evidence="1">
    <location>
        <begin position="6"/>
        <end position="24"/>
    </location>
</feature>
<name>A0A419SRH9_9BACL</name>
<dbReference type="EMBL" id="MCHY01000001">
    <property type="protein sequence ID" value="RKD27031.1"/>
    <property type="molecule type" value="Genomic_DNA"/>
</dbReference>
<comment type="caution">
    <text evidence="2">The sequence shown here is derived from an EMBL/GenBank/DDBJ whole genome shotgun (WGS) entry which is preliminary data.</text>
</comment>
<dbReference type="AlphaFoldDB" id="A0A419SRH9"/>
<accession>A0A419SRH9</accession>